<dbReference type="EMBL" id="JAAEDI010000012">
    <property type="protein sequence ID" value="MBR0650522.1"/>
    <property type="molecule type" value="Genomic_DNA"/>
</dbReference>
<sequence>MPDAFAPAAELPAAAPFVPTMLIAALDAARREAMAPPPPPAPEPLEPLLEEARRGGWEDGLAEGLRRAAASQEAAAVRIAEAGVDALRLGEAQAHAAATAAAHDLSRLVLSMLDAALPGLAADQAASLAAAFARRVAPMLEAVPEARLLVPAGFGDAVRALLAPTRIAVEEDAALPPGDARAAWRAGGAALDLAARRRRSATSWIHPALGRRSSA</sequence>
<comment type="caution">
    <text evidence="1">The sequence shown here is derived from an EMBL/GenBank/DDBJ whole genome shotgun (WGS) entry which is preliminary data.</text>
</comment>
<evidence type="ECO:0000313" key="1">
    <source>
        <dbReference type="EMBL" id="MBR0650522.1"/>
    </source>
</evidence>
<evidence type="ECO:0008006" key="3">
    <source>
        <dbReference type="Google" id="ProtNLM"/>
    </source>
</evidence>
<name>A0ABS5EHN7_9PROT</name>
<organism evidence="1 2">
    <name type="scientific">Neoroseomonas terrae</name>
    <dbReference type="NCBI Taxonomy" id="424799"/>
    <lineage>
        <taxon>Bacteria</taxon>
        <taxon>Pseudomonadati</taxon>
        <taxon>Pseudomonadota</taxon>
        <taxon>Alphaproteobacteria</taxon>
        <taxon>Acetobacterales</taxon>
        <taxon>Acetobacteraceae</taxon>
        <taxon>Neoroseomonas</taxon>
    </lineage>
</organism>
<dbReference type="Proteomes" id="UP000698752">
    <property type="component" value="Unassembled WGS sequence"/>
</dbReference>
<protein>
    <recommendedName>
        <fullName evidence="3">Flagellar assembly protein FliH/Type III secretion system HrpE domain-containing protein</fullName>
    </recommendedName>
</protein>
<proteinExistence type="predicted"/>
<accession>A0ABS5EHN7</accession>
<evidence type="ECO:0000313" key="2">
    <source>
        <dbReference type="Proteomes" id="UP000698752"/>
    </source>
</evidence>
<dbReference type="RefSeq" id="WP_211869187.1">
    <property type="nucleotide sequence ID" value="NZ_JAAEDI010000012.1"/>
</dbReference>
<keyword evidence="2" id="KW-1185">Reference proteome</keyword>
<gene>
    <name evidence="1" type="ORF">GXW78_12680</name>
</gene>
<reference evidence="2" key="1">
    <citation type="journal article" date="2021" name="Syst. Appl. Microbiol.">
        <title>Roseomonas hellenica sp. nov., isolated from roots of wild-growing Alkanna tinctoria.</title>
        <authorList>
            <person name="Rat A."/>
            <person name="Naranjo H.D."/>
            <person name="Lebbe L."/>
            <person name="Cnockaert M."/>
            <person name="Krigas N."/>
            <person name="Grigoriadou K."/>
            <person name="Maloupa E."/>
            <person name="Willems A."/>
        </authorList>
    </citation>
    <scope>NUCLEOTIDE SEQUENCE [LARGE SCALE GENOMIC DNA]</scope>
    <source>
        <strain evidence="2">LMG 31159</strain>
    </source>
</reference>